<evidence type="ECO:0000313" key="2">
    <source>
        <dbReference type="Proteomes" id="UP000826656"/>
    </source>
</evidence>
<organism evidence="1 2">
    <name type="scientific">Solanum tuberosum</name>
    <name type="common">Potato</name>
    <dbReference type="NCBI Taxonomy" id="4113"/>
    <lineage>
        <taxon>Eukaryota</taxon>
        <taxon>Viridiplantae</taxon>
        <taxon>Streptophyta</taxon>
        <taxon>Embryophyta</taxon>
        <taxon>Tracheophyta</taxon>
        <taxon>Spermatophyta</taxon>
        <taxon>Magnoliopsida</taxon>
        <taxon>eudicotyledons</taxon>
        <taxon>Gunneridae</taxon>
        <taxon>Pentapetalae</taxon>
        <taxon>asterids</taxon>
        <taxon>lamiids</taxon>
        <taxon>Solanales</taxon>
        <taxon>Solanaceae</taxon>
        <taxon>Solanoideae</taxon>
        <taxon>Solaneae</taxon>
        <taxon>Solanum</taxon>
    </lineage>
</organism>
<proteinExistence type="predicted"/>
<accession>A0ABQ7UXH5</accession>
<evidence type="ECO:0000313" key="1">
    <source>
        <dbReference type="EMBL" id="KAH0756499.1"/>
    </source>
</evidence>
<name>A0ABQ7UXH5_SOLTU</name>
<gene>
    <name evidence="1" type="ORF">KY290_026769</name>
</gene>
<dbReference type="EMBL" id="JAIVGD010000018">
    <property type="protein sequence ID" value="KAH0756499.1"/>
    <property type="molecule type" value="Genomic_DNA"/>
</dbReference>
<sequence>MSNGARFNIDDIRSRGGLTVSKVGEHHGKLVCLSAVDVAVLFLMTKYENQLDAGIKQELLTLEIDVYCSPFLIPKHEKQLHDAGI</sequence>
<comment type="caution">
    <text evidence="1">The sequence shown here is derived from an EMBL/GenBank/DDBJ whole genome shotgun (WGS) entry which is preliminary data.</text>
</comment>
<protein>
    <submittedName>
        <fullName evidence="1">Uncharacterized protein</fullName>
    </submittedName>
</protein>
<reference evidence="1 2" key="1">
    <citation type="journal article" date="2021" name="bioRxiv">
        <title>Chromosome-scale and haplotype-resolved genome assembly of a tetraploid potato cultivar.</title>
        <authorList>
            <person name="Sun H."/>
            <person name="Jiao W.-B."/>
            <person name="Krause K."/>
            <person name="Campoy J.A."/>
            <person name="Goel M."/>
            <person name="Folz-Donahue K."/>
            <person name="Kukat C."/>
            <person name="Huettel B."/>
            <person name="Schneeberger K."/>
        </authorList>
    </citation>
    <scope>NUCLEOTIDE SEQUENCE [LARGE SCALE GENOMIC DNA]</scope>
    <source>
        <strain evidence="1">SolTubOtavaFocal</strain>
        <tissue evidence="1">Leaves</tissue>
    </source>
</reference>
<keyword evidence="2" id="KW-1185">Reference proteome</keyword>
<dbReference type="Proteomes" id="UP000826656">
    <property type="component" value="Unassembled WGS sequence"/>
</dbReference>